<evidence type="ECO:0000256" key="2">
    <source>
        <dbReference type="SAM" id="Phobius"/>
    </source>
</evidence>
<feature type="transmembrane region" description="Helical" evidence="2">
    <location>
        <begin position="165"/>
        <end position="188"/>
    </location>
</feature>
<sequence>MNCNPVTIGEAVSAAWKRMVQVLFRPFDLTKWITWGFCIWVISCSSGSSGGSGNFPTGKTHSSGTVHSGGADSFWPKLDQLLNGTDGSFFDRMCRTFHWEPATVTLVLSLIAVLVLFGIAIAVVLLWLRGRFEFMWLHNTVRNCAEIKAPWREYRREGNSFFKGWFLISLMFVLASLLLMISVLLPFFRWIKASAAAHEALPLHFQELLIGGAVYALAIGLIGLYLWLAGTFVPPIMYRRRCGFSEGLHLFNRFLRQAPGQFIKFILMHTLIFLLFGIAIVSAVCLTCCILAIPLMIPFVGTVVLLPIHVFDRYFSLEFLARLTPEFDLFPPPEPVAGPAMTEPPLIEEATQDQQEEK</sequence>
<dbReference type="GeneID" id="78294705"/>
<feature type="transmembrane region" description="Helical" evidence="2">
    <location>
        <begin position="106"/>
        <end position="128"/>
    </location>
</feature>
<dbReference type="Pfam" id="PF24400">
    <property type="entry name" value="DUF7544"/>
    <property type="match status" value="1"/>
</dbReference>
<organism evidence="3 4">
    <name type="scientific">Victivallis vadensis</name>
    <dbReference type="NCBI Taxonomy" id="172901"/>
    <lineage>
        <taxon>Bacteria</taxon>
        <taxon>Pseudomonadati</taxon>
        <taxon>Lentisphaerota</taxon>
        <taxon>Lentisphaeria</taxon>
        <taxon>Victivallales</taxon>
        <taxon>Victivallaceae</taxon>
        <taxon>Victivallis</taxon>
    </lineage>
</organism>
<dbReference type="InterPro" id="IPR055966">
    <property type="entry name" value="DUF7544"/>
</dbReference>
<gene>
    <name evidence="3" type="ORF">C8D82_10820</name>
</gene>
<feature type="transmembrane region" description="Helical" evidence="2">
    <location>
        <begin position="208"/>
        <end position="233"/>
    </location>
</feature>
<dbReference type="RefSeq" id="WP_116883401.1">
    <property type="nucleotide sequence ID" value="NZ_CABMMC010000014.1"/>
</dbReference>
<feature type="transmembrane region" description="Helical" evidence="2">
    <location>
        <begin position="290"/>
        <end position="311"/>
    </location>
</feature>
<evidence type="ECO:0000256" key="1">
    <source>
        <dbReference type="SAM" id="MobiDB-lite"/>
    </source>
</evidence>
<keyword evidence="2" id="KW-0812">Transmembrane</keyword>
<feature type="region of interest" description="Disordered" evidence="1">
    <location>
        <begin position="334"/>
        <end position="358"/>
    </location>
</feature>
<keyword evidence="2" id="KW-1133">Transmembrane helix</keyword>
<proteinExistence type="predicted"/>
<evidence type="ECO:0000313" key="4">
    <source>
        <dbReference type="Proteomes" id="UP000245959"/>
    </source>
</evidence>
<dbReference type="Proteomes" id="UP000245959">
    <property type="component" value="Unassembled WGS sequence"/>
</dbReference>
<name>A0A2U1B490_9BACT</name>
<dbReference type="AlphaFoldDB" id="A0A2U1B490"/>
<dbReference type="OrthoDB" id="1119562at2"/>
<feature type="transmembrane region" description="Helical" evidence="2">
    <location>
        <begin position="262"/>
        <end position="284"/>
    </location>
</feature>
<evidence type="ECO:0000313" key="3">
    <source>
        <dbReference type="EMBL" id="PVY43495.1"/>
    </source>
</evidence>
<keyword evidence="4" id="KW-1185">Reference proteome</keyword>
<accession>A0A2U1B490</accession>
<dbReference type="EMBL" id="QEKH01000008">
    <property type="protein sequence ID" value="PVY43495.1"/>
    <property type="molecule type" value="Genomic_DNA"/>
</dbReference>
<keyword evidence="2" id="KW-0472">Membrane</keyword>
<protein>
    <submittedName>
        <fullName evidence="3">Uncharacterized protein</fullName>
    </submittedName>
</protein>
<comment type="caution">
    <text evidence="3">The sequence shown here is derived from an EMBL/GenBank/DDBJ whole genome shotgun (WGS) entry which is preliminary data.</text>
</comment>
<reference evidence="3 4" key="1">
    <citation type="submission" date="2018-04" db="EMBL/GenBank/DDBJ databases">
        <title>Genomic Encyclopedia of Type Strains, Phase IV (KMG-IV): sequencing the most valuable type-strain genomes for metagenomic binning, comparative biology and taxonomic classification.</title>
        <authorList>
            <person name="Goeker M."/>
        </authorList>
    </citation>
    <scope>NUCLEOTIDE SEQUENCE [LARGE SCALE GENOMIC DNA]</scope>
    <source>
        <strain evidence="3 4">DSM 14823</strain>
    </source>
</reference>